<feature type="domain" description="Methyltransferase FkbM" evidence="1">
    <location>
        <begin position="277"/>
        <end position="432"/>
    </location>
</feature>
<dbReference type="GO" id="GO:0008168">
    <property type="term" value="F:methyltransferase activity"/>
    <property type="evidence" value="ECO:0007669"/>
    <property type="project" value="UniProtKB-KW"/>
</dbReference>
<keyword evidence="2" id="KW-0489">Methyltransferase</keyword>
<keyword evidence="3" id="KW-1185">Reference proteome</keyword>
<dbReference type="PANTHER" id="PTHR34203:SF15">
    <property type="entry name" value="SLL1173 PROTEIN"/>
    <property type="match status" value="1"/>
</dbReference>
<dbReference type="AlphaFoldDB" id="A0A4R2S2F5"/>
<organism evidence="2 3">
    <name type="scientific">Baia soyae</name>
    <dbReference type="NCBI Taxonomy" id="1544746"/>
    <lineage>
        <taxon>Bacteria</taxon>
        <taxon>Bacillati</taxon>
        <taxon>Bacillota</taxon>
        <taxon>Bacilli</taxon>
        <taxon>Bacillales</taxon>
        <taxon>Thermoactinomycetaceae</taxon>
        <taxon>Baia</taxon>
    </lineage>
</organism>
<comment type="caution">
    <text evidence="2">The sequence shown here is derived from an EMBL/GenBank/DDBJ whole genome shotgun (WGS) entry which is preliminary data.</text>
</comment>
<evidence type="ECO:0000259" key="1">
    <source>
        <dbReference type="Pfam" id="PF05050"/>
    </source>
</evidence>
<keyword evidence="2" id="KW-0808">Transferase</keyword>
<dbReference type="InterPro" id="IPR006342">
    <property type="entry name" value="FkbM_mtfrase"/>
</dbReference>
<evidence type="ECO:0000313" key="3">
    <source>
        <dbReference type="Proteomes" id="UP000294746"/>
    </source>
</evidence>
<dbReference type="Proteomes" id="UP000294746">
    <property type="component" value="Unassembled WGS sequence"/>
</dbReference>
<gene>
    <name evidence="2" type="ORF">EDD57_10843</name>
</gene>
<reference evidence="2 3" key="1">
    <citation type="submission" date="2019-03" db="EMBL/GenBank/DDBJ databases">
        <title>Genomic Encyclopedia of Type Strains, Phase IV (KMG-IV): sequencing the most valuable type-strain genomes for metagenomic binning, comparative biology and taxonomic classification.</title>
        <authorList>
            <person name="Goeker M."/>
        </authorList>
    </citation>
    <scope>NUCLEOTIDE SEQUENCE [LARGE SCALE GENOMIC DNA]</scope>
    <source>
        <strain evidence="2 3">DSM 46831</strain>
    </source>
</reference>
<dbReference type="OrthoDB" id="5329963at2"/>
<dbReference type="NCBIfam" id="TIGR01444">
    <property type="entry name" value="fkbM_fam"/>
    <property type="match status" value="1"/>
</dbReference>
<dbReference type="PANTHER" id="PTHR34203">
    <property type="entry name" value="METHYLTRANSFERASE, FKBM FAMILY PROTEIN"/>
    <property type="match status" value="1"/>
</dbReference>
<dbReference type="Gene3D" id="3.40.50.150">
    <property type="entry name" value="Vaccinia Virus protein VP39"/>
    <property type="match status" value="1"/>
</dbReference>
<proteinExistence type="predicted"/>
<dbReference type="InterPro" id="IPR029063">
    <property type="entry name" value="SAM-dependent_MTases_sf"/>
</dbReference>
<protein>
    <submittedName>
        <fullName evidence="2">FkbM family methyltransferase</fullName>
    </submittedName>
</protein>
<dbReference type="GO" id="GO:0032259">
    <property type="term" value="P:methylation"/>
    <property type="evidence" value="ECO:0007669"/>
    <property type="project" value="UniProtKB-KW"/>
</dbReference>
<name>A0A4R2S2F5_9BACL</name>
<dbReference type="EMBL" id="SLXV01000008">
    <property type="protein sequence ID" value="TCP69475.1"/>
    <property type="molecule type" value="Genomic_DNA"/>
</dbReference>
<dbReference type="SUPFAM" id="SSF53335">
    <property type="entry name" value="S-adenosyl-L-methionine-dependent methyltransferases"/>
    <property type="match status" value="1"/>
</dbReference>
<accession>A0A4R2S2F5</accession>
<dbReference type="Pfam" id="PF05050">
    <property type="entry name" value="Methyltransf_21"/>
    <property type="match status" value="1"/>
</dbReference>
<dbReference type="RefSeq" id="WP_131848251.1">
    <property type="nucleotide sequence ID" value="NZ_SLXV01000008.1"/>
</dbReference>
<dbReference type="InterPro" id="IPR052514">
    <property type="entry name" value="SAM-dependent_MTase"/>
</dbReference>
<sequence>MFHPTQALNELQVRKADRTQHNNVESTINNLKIGLIFNLDDYNTLEQLGSLTFSMGYLEDAKFYYSKALAVAQPTQVNEVYHELFLIETAMQLKYDDFMVDRPTRFLDHFIRYLYECSNQNHVFNLDIDWLSYIGVSITDRVLIDTSTELRQFFDHVDGLIYLYDRLNNEDSRNVLVNVIALRIWGSKRVKSVLSNSAYWKRRSLIYGLSQPNNIIYNNHWVLTFYDLGKVGYPIRLYCLNAGISNTFMEKQYEYTGSNHRIKVQAGDVVIDAGGCWGDTALYFAQEAGAGGQVYSFEFIPSNVNTMKKNLDLNPHLKDRIKIIEQPVWNTSDELCYYLDNGPASIVSNTKIEGGTGETVTLSIDDLAIRHDIKKVDFIKMDVECAEMKALQGAVKVITKFKPTLAIAVYHHMADFGDICRFISDLNLGYKFFLGHYTITREETVLFAVTE</sequence>
<evidence type="ECO:0000313" key="2">
    <source>
        <dbReference type="EMBL" id="TCP69475.1"/>
    </source>
</evidence>